<accession>A0A3B0ZJC4</accession>
<evidence type="ECO:0000313" key="1">
    <source>
        <dbReference type="EMBL" id="VAW86399.1"/>
    </source>
</evidence>
<dbReference type="InterPro" id="IPR021246">
    <property type="entry name" value="DUF2797"/>
</dbReference>
<sequence length="242" mass="26943">MTTPILGHLRKMQVVLTNPVGYTLKLLNGDSEHAVAMNPLIGQPLHLRHTGLINCIACGRKTSKSFQQGYCFPCMRALPECDRCIVQPEQCHFAQGTCRDEAWAQQFCMQPHYVYLANSSGIKVGITRGTQIPTRWIDQGATQALPIFKVATRLQSGELEVILKQHVSDKTHWQKMLKGAAEEVDMPACRDQLLALCHAEIEALMARNPGGIQPLNDDGGVDINFPVSLYPEKIKSFNFDKT</sequence>
<protein>
    <recommendedName>
        <fullName evidence="2">DUF2797 domain-containing protein</fullName>
    </recommendedName>
</protein>
<proteinExistence type="predicted"/>
<dbReference type="EMBL" id="UOFP01000140">
    <property type="protein sequence ID" value="VAW86399.1"/>
    <property type="molecule type" value="Genomic_DNA"/>
</dbReference>
<feature type="non-terminal residue" evidence="1">
    <location>
        <position position="242"/>
    </location>
</feature>
<organism evidence="1">
    <name type="scientific">hydrothermal vent metagenome</name>
    <dbReference type="NCBI Taxonomy" id="652676"/>
    <lineage>
        <taxon>unclassified sequences</taxon>
        <taxon>metagenomes</taxon>
        <taxon>ecological metagenomes</taxon>
    </lineage>
</organism>
<name>A0A3B0ZJC4_9ZZZZ</name>
<evidence type="ECO:0008006" key="2">
    <source>
        <dbReference type="Google" id="ProtNLM"/>
    </source>
</evidence>
<dbReference type="Pfam" id="PF10977">
    <property type="entry name" value="DUF2797"/>
    <property type="match status" value="1"/>
</dbReference>
<dbReference type="AlphaFoldDB" id="A0A3B0ZJC4"/>
<reference evidence="1" key="1">
    <citation type="submission" date="2018-06" db="EMBL/GenBank/DDBJ databases">
        <authorList>
            <person name="Zhirakovskaya E."/>
        </authorList>
    </citation>
    <scope>NUCLEOTIDE SEQUENCE</scope>
</reference>
<gene>
    <name evidence="1" type="ORF">MNBD_GAMMA18-1908</name>
</gene>